<gene>
    <name evidence="2" type="ORF">S01H4_41653</name>
</gene>
<keyword evidence="1" id="KW-0812">Transmembrane</keyword>
<accession>X1D6Y1</accession>
<reference evidence="2" key="1">
    <citation type="journal article" date="2014" name="Front. Microbiol.">
        <title>High frequency of phylogenetically diverse reductive dehalogenase-homologous genes in deep subseafloor sedimentary metagenomes.</title>
        <authorList>
            <person name="Kawai M."/>
            <person name="Futagami T."/>
            <person name="Toyoda A."/>
            <person name="Takaki Y."/>
            <person name="Nishi S."/>
            <person name="Hori S."/>
            <person name="Arai W."/>
            <person name="Tsubouchi T."/>
            <person name="Morono Y."/>
            <person name="Uchiyama I."/>
            <person name="Ito T."/>
            <person name="Fujiyama A."/>
            <person name="Inagaki F."/>
            <person name="Takami H."/>
        </authorList>
    </citation>
    <scope>NUCLEOTIDE SEQUENCE</scope>
    <source>
        <strain evidence="2">Expedition CK06-06</strain>
    </source>
</reference>
<sequence>MKFEHTGYINGVSVAIAYFWCNRITLTLVILSFIFSIYVCCKTYVKDTGGESK</sequence>
<comment type="caution">
    <text evidence="2">The sequence shown here is derived from an EMBL/GenBank/DDBJ whole genome shotgun (WGS) entry which is preliminary data.</text>
</comment>
<protein>
    <submittedName>
        <fullName evidence="2">Uncharacterized protein</fullName>
    </submittedName>
</protein>
<name>X1D6Y1_9ZZZZ</name>
<feature type="transmembrane region" description="Helical" evidence="1">
    <location>
        <begin position="24"/>
        <end position="45"/>
    </location>
</feature>
<keyword evidence="1" id="KW-1133">Transmembrane helix</keyword>
<dbReference type="EMBL" id="BART01022800">
    <property type="protein sequence ID" value="GAH00869.1"/>
    <property type="molecule type" value="Genomic_DNA"/>
</dbReference>
<evidence type="ECO:0000313" key="2">
    <source>
        <dbReference type="EMBL" id="GAH00869.1"/>
    </source>
</evidence>
<dbReference type="AlphaFoldDB" id="X1D6Y1"/>
<organism evidence="2">
    <name type="scientific">marine sediment metagenome</name>
    <dbReference type="NCBI Taxonomy" id="412755"/>
    <lineage>
        <taxon>unclassified sequences</taxon>
        <taxon>metagenomes</taxon>
        <taxon>ecological metagenomes</taxon>
    </lineage>
</organism>
<keyword evidence="1" id="KW-0472">Membrane</keyword>
<evidence type="ECO:0000256" key="1">
    <source>
        <dbReference type="SAM" id="Phobius"/>
    </source>
</evidence>
<proteinExistence type="predicted"/>